<feature type="region of interest" description="Disordered" evidence="4">
    <location>
        <begin position="597"/>
        <end position="696"/>
    </location>
</feature>
<proteinExistence type="predicted"/>
<feature type="compositionally biased region" description="Polar residues" evidence="4">
    <location>
        <begin position="495"/>
        <end position="511"/>
    </location>
</feature>
<dbReference type="Pfam" id="PF00059">
    <property type="entry name" value="Lectin_C"/>
    <property type="match status" value="3"/>
</dbReference>
<keyword evidence="5" id="KW-1133">Transmembrane helix</keyword>
<dbReference type="InterPro" id="IPR051663">
    <property type="entry name" value="CLec_Tetranectin-domain"/>
</dbReference>
<keyword evidence="3" id="KW-0175">Coiled coil</keyword>
<accession>C3ZR69</accession>
<evidence type="ECO:0000256" key="2">
    <source>
        <dbReference type="ARBA" id="ARBA00023157"/>
    </source>
</evidence>
<dbReference type="InParanoid" id="C3ZR69"/>
<feature type="transmembrane region" description="Helical" evidence="5">
    <location>
        <begin position="96"/>
        <end position="115"/>
    </location>
</feature>
<feature type="domain" description="C-type lectin" evidence="6">
    <location>
        <begin position="963"/>
        <end position="1085"/>
    </location>
</feature>
<feature type="compositionally biased region" description="Polar residues" evidence="4">
    <location>
        <begin position="520"/>
        <end position="532"/>
    </location>
</feature>
<feature type="coiled-coil region" evidence="3">
    <location>
        <begin position="770"/>
        <end position="818"/>
    </location>
</feature>
<evidence type="ECO:0000313" key="7">
    <source>
        <dbReference type="EMBL" id="EEN44942.1"/>
    </source>
</evidence>
<feature type="domain" description="C-type lectin" evidence="6">
    <location>
        <begin position="206"/>
        <end position="313"/>
    </location>
</feature>
<gene>
    <name evidence="7" type="ORF">BRAFLDRAFT_89120</name>
</gene>
<feature type="region of interest" description="Disordered" evidence="4">
    <location>
        <begin position="486"/>
        <end position="574"/>
    </location>
</feature>
<dbReference type="PROSITE" id="PS00615">
    <property type="entry name" value="C_TYPE_LECTIN_1"/>
    <property type="match status" value="1"/>
</dbReference>
<evidence type="ECO:0000256" key="5">
    <source>
        <dbReference type="SAM" id="Phobius"/>
    </source>
</evidence>
<dbReference type="PROSITE" id="PS50041">
    <property type="entry name" value="C_TYPE_LECTIN_2"/>
    <property type="match status" value="3"/>
</dbReference>
<dbReference type="EMBL" id="GG666664">
    <property type="protein sequence ID" value="EEN44942.1"/>
    <property type="molecule type" value="Genomic_DNA"/>
</dbReference>
<dbReference type="FunFam" id="3.10.100.10:FF:000103">
    <property type="entry name" value="Uncharacterized protein"/>
    <property type="match status" value="2"/>
</dbReference>
<dbReference type="PANTHER" id="PTHR22799:SF6">
    <property type="entry name" value="C-TYPE LECTIN DOMAIN FAMILY 4 MEMBER M-LIKE"/>
    <property type="match status" value="1"/>
</dbReference>
<feature type="coiled-coil region" evidence="3">
    <location>
        <begin position="900"/>
        <end position="948"/>
    </location>
</feature>
<feature type="region of interest" description="Disordered" evidence="4">
    <location>
        <begin position="1"/>
        <end position="86"/>
    </location>
</feature>
<sequence length="1448" mass="157377">MYEQAEPVRSPFSRPDSGQTSGPPPQSPPVRQGGSRGRGRHGNGASGKSQEEQEASSHTYEEAGAVKRHATYTSADRTYPGGANGRRARCSFIRSHLSYMAAGIAVLLSLVALGFTPLTVMNNERDQDDMRQLSTTVDALKRDQDDMRQLSATVDALKRDQDDMRQLSTTVDALKRDLDSQTAALEQRLQEMSKMLLSCPKGYAEFLGICYKAFSTLKTFSGAAAACGEDGGTLAMPRDAGTNAFLISLHNAVSYDDPFWFGLHDRCEEGSFEWVDGSALGTYNNWHPGEPNNAGGLEDCVRYLESSEDKWNDSITTNSDPNISPYVVTHELTMPYKGKAAPQSGQGKDTIHPNSDTYMCDALAGRDRPENSAEAPALSGDGGTMLEFPHPPGALHPDQASVHMNLTYKHRYKPWPSHPLLACDTSNPVYGHDLKGTDPDTDLRPASMEPYAVRYQEEDADEDKNHQSASMAPYAVRYQEEDADDDIDHRPASMQPYTVSTSRNDTATSGNDAGIYENDTGISGNDADTSGNDAGISGNDAKNSGNDAGTSGNDVDTSGNDTGTSGNDTGSFGNDAGTCGNDAGIYENDAVIYENNAGTSGNDTGTSGSGNDAAISGNNAGISGNDAKNSGNEAGTSGNDTGTSGKDTGTSVPRRDDRNMRGTRKHRHAQGVPHGPREAAGDTTPMQQPQTDWQARADAAASIPNPMYGSGADRTYPGGASSCRALCSFFRSQLTNMAAGIAVLLSLVAVGLALWAFINNGEISELTITVDALKRNQDNMSATVDALKRNQDNMSATVDGLKRDQDNMSATVDALKRDQDMSTTVDALKRDQDNISTTVDTLTLDQNMRQLSATVDALKRDQNDMSTTVDTLKCDQDDMRELSTAVDAFKRDQGDMSTTVDALKRDQDDMSTTVDALNRNQDNISTTVDALKLDLEKERNRTAALEQRLHDMTSCFVRGYALFRGICYKAFNTIKIFSDAAAACGEDGGTLAMPRDAETNAFLIALYKSVNDEVGFWFGLHDQREEGSFEWVDGSALGAYSYWFPGQPKRGSRSASSDDCVRYNRDLYDKWDDWRCDKSFRFICQAVPGYALFRGICYKAFNTEKTFSDAAVTCREDGGTLAMPRNAETNAFLISLSKAVRASHLFWIGLHDRREEGSFEWVDGSALGTYSSWGPLSPRDKYGNGDCVHVHFSLYSKDVQWNNGLCHHKYRFICQAVPVRSCTSKQSRSGPLSRALTAAKPAGRCPNPLLSVKVIPAGVSAMATAHLISRKKSTNRLYTHRTYPGGASGRRARCSFIRSHLGYMAAGIAVLLSLLAVGFVPLTVMNKEEITQLSTTVDTLKRDLDKERNRTAALEQRLHRMSYTVLRRICYKAFNTEKTFRDAAAACGEDGGTLAIPRDAEINAFLISLYKSDVRKAELSPPLSGDSPTIRSKTDQQNVKPGIIATYM</sequence>
<dbReference type="Gene3D" id="1.20.1480.30">
    <property type="entry name" value="Designed four-helix bundle protein"/>
    <property type="match status" value="2"/>
</dbReference>
<keyword evidence="1" id="KW-0430">Lectin</keyword>
<organism>
    <name type="scientific">Branchiostoma floridae</name>
    <name type="common">Florida lancelet</name>
    <name type="synonym">Amphioxus</name>
    <dbReference type="NCBI Taxonomy" id="7739"/>
    <lineage>
        <taxon>Eukaryota</taxon>
        <taxon>Metazoa</taxon>
        <taxon>Chordata</taxon>
        <taxon>Cephalochordata</taxon>
        <taxon>Leptocardii</taxon>
        <taxon>Amphioxiformes</taxon>
        <taxon>Branchiostomatidae</taxon>
        <taxon>Branchiostoma</taxon>
    </lineage>
</organism>
<evidence type="ECO:0000259" key="6">
    <source>
        <dbReference type="PROSITE" id="PS50041"/>
    </source>
</evidence>
<evidence type="ECO:0000256" key="4">
    <source>
        <dbReference type="SAM" id="MobiDB-lite"/>
    </source>
</evidence>
<evidence type="ECO:0000256" key="3">
    <source>
        <dbReference type="SAM" id="Coils"/>
    </source>
</evidence>
<dbReference type="InterPro" id="IPR001304">
    <property type="entry name" value="C-type_lectin-like"/>
</dbReference>
<dbReference type="SMART" id="SM00034">
    <property type="entry name" value="CLECT"/>
    <property type="match status" value="3"/>
</dbReference>
<feature type="coiled-coil region" evidence="3">
    <location>
        <begin position="1330"/>
        <end position="1357"/>
    </location>
</feature>
<dbReference type="PANTHER" id="PTHR22799">
    <property type="entry name" value="TETRANECTIN-RELATED"/>
    <property type="match status" value="1"/>
</dbReference>
<feature type="compositionally biased region" description="Low complexity" evidence="4">
    <location>
        <begin position="635"/>
        <end position="651"/>
    </location>
</feature>
<reference evidence="7" key="1">
    <citation type="journal article" date="2008" name="Nature">
        <title>The amphioxus genome and the evolution of the chordate karyotype.</title>
        <authorList>
            <consortium name="US DOE Joint Genome Institute (JGI-PGF)"/>
            <person name="Putnam N.H."/>
            <person name="Butts T."/>
            <person name="Ferrier D.E.K."/>
            <person name="Furlong R.F."/>
            <person name="Hellsten U."/>
            <person name="Kawashima T."/>
            <person name="Robinson-Rechavi M."/>
            <person name="Shoguchi E."/>
            <person name="Terry A."/>
            <person name="Yu J.-K."/>
            <person name="Benito-Gutierrez E.L."/>
            <person name="Dubchak I."/>
            <person name="Garcia-Fernandez J."/>
            <person name="Gibson-Brown J.J."/>
            <person name="Grigoriev I.V."/>
            <person name="Horton A.C."/>
            <person name="de Jong P.J."/>
            <person name="Jurka J."/>
            <person name="Kapitonov V.V."/>
            <person name="Kohara Y."/>
            <person name="Kuroki Y."/>
            <person name="Lindquist E."/>
            <person name="Lucas S."/>
            <person name="Osoegawa K."/>
            <person name="Pennacchio L.A."/>
            <person name="Salamov A.A."/>
            <person name="Satou Y."/>
            <person name="Sauka-Spengler T."/>
            <person name="Schmutz J."/>
            <person name="Shin-I T."/>
            <person name="Toyoda A."/>
            <person name="Bronner-Fraser M."/>
            <person name="Fujiyama A."/>
            <person name="Holland L.Z."/>
            <person name="Holland P.W.H."/>
            <person name="Satoh N."/>
            <person name="Rokhsar D.S."/>
        </authorList>
    </citation>
    <scope>NUCLEOTIDE SEQUENCE [LARGE SCALE GENOMIC DNA]</scope>
    <source>
        <strain evidence="7">S238N-H82</strain>
        <tissue evidence="7">Testes</tissue>
    </source>
</reference>
<dbReference type="SUPFAM" id="SSF56436">
    <property type="entry name" value="C-type lectin-like"/>
    <property type="match status" value="4"/>
</dbReference>
<feature type="compositionally biased region" description="Polar residues" evidence="4">
    <location>
        <begin position="540"/>
        <end position="551"/>
    </location>
</feature>
<dbReference type="InterPro" id="IPR016186">
    <property type="entry name" value="C-type_lectin-like/link_sf"/>
</dbReference>
<protein>
    <recommendedName>
        <fullName evidence="6">C-type lectin domain-containing protein</fullName>
    </recommendedName>
</protein>
<dbReference type="Gene3D" id="3.10.100.10">
    <property type="entry name" value="Mannose-Binding Protein A, subunit A"/>
    <property type="match status" value="4"/>
</dbReference>
<feature type="transmembrane region" description="Helical" evidence="5">
    <location>
        <begin position="1301"/>
        <end position="1324"/>
    </location>
</feature>
<name>C3ZR69_BRAFL</name>
<dbReference type="GO" id="GO:0030246">
    <property type="term" value="F:carbohydrate binding"/>
    <property type="evidence" value="ECO:0007669"/>
    <property type="project" value="UniProtKB-KW"/>
</dbReference>
<dbReference type="InterPro" id="IPR018378">
    <property type="entry name" value="C-type_lectin_CS"/>
</dbReference>
<feature type="coiled-coil region" evidence="3">
    <location>
        <begin position="123"/>
        <end position="195"/>
    </location>
</feature>
<keyword evidence="5" id="KW-0472">Membrane</keyword>
<feature type="compositionally biased region" description="Low complexity" evidence="4">
    <location>
        <begin position="598"/>
        <end position="612"/>
    </location>
</feature>
<feature type="domain" description="C-type lectin" evidence="6">
    <location>
        <begin position="1093"/>
        <end position="1215"/>
    </location>
</feature>
<dbReference type="eggNOG" id="KOG4297">
    <property type="taxonomic scope" value="Eukaryota"/>
</dbReference>
<dbReference type="InterPro" id="IPR016187">
    <property type="entry name" value="CTDL_fold"/>
</dbReference>
<keyword evidence="2" id="KW-1015">Disulfide bond</keyword>
<feature type="compositionally biased region" description="Polar residues" evidence="4">
    <location>
        <begin position="616"/>
        <end position="634"/>
    </location>
</feature>
<dbReference type="CDD" id="cd00037">
    <property type="entry name" value="CLECT"/>
    <property type="match status" value="4"/>
</dbReference>
<feature type="compositionally biased region" description="Polar residues" evidence="4">
    <location>
        <begin position="684"/>
        <end position="693"/>
    </location>
</feature>
<feature type="compositionally biased region" description="Low complexity" evidence="4">
    <location>
        <begin position="552"/>
        <end position="574"/>
    </location>
</feature>
<evidence type="ECO:0000256" key="1">
    <source>
        <dbReference type="ARBA" id="ARBA00022734"/>
    </source>
</evidence>
<keyword evidence="5" id="KW-0812">Transmembrane</keyword>